<reference evidence="1 2" key="1">
    <citation type="submission" date="2022-01" db="EMBL/GenBank/DDBJ databases">
        <title>Paraglaciecola sp. G1-23.</title>
        <authorList>
            <person name="Jin M.S."/>
            <person name="Han D.M."/>
            <person name="Kim H.M."/>
            <person name="Jeon C.O."/>
        </authorList>
    </citation>
    <scope>NUCLEOTIDE SEQUENCE [LARGE SCALE GENOMIC DNA]</scope>
    <source>
        <strain evidence="1 2">G1-23</strain>
    </source>
</reference>
<accession>A0ABS9D3K7</accession>
<keyword evidence="2" id="KW-1185">Reference proteome</keyword>
<sequence length="128" mass="14469">MKVWLSIFTSPVRVVRIKKKKGKVKLRRQMLKVKMALRQESAETKSMLIIYRKYTMGLATEEEMSVANAQFFDVIKGLGIGVFALLPFAPLTIPIAIKLGRMVGVEILPSSFVTLEKPTKSRITIKDE</sequence>
<gene>
    <name evidence="1" type="ORF">L0668_00785</name>
</gene>
<dbReference type="EMBL" id="JAKGAS010000001">
    <property type="protein sequence ID" value="MCF2946628.1"/>
    <property type="molecule type" value="Genomic_DNA"/>
</dbReference>
<comment type="caution">
    <text evidence="1">The sequence shown here is derived from an EMBL/GenBank/DDBJ whole genome shotgun (WGS) entry which is preliminary data.</text>
</comment>
<name>A0ABS9D3K7_9ALTE</name>
<evidence type="ECO:0000313" key="2">
    <source>
        <dbReference type="Proteomes" id="UP001521137"/>
    </source>
</evidence>
<dbReference type="RefSeq" id="WP_235310155.1">
    <property type="nucleotide sequence ID" value="NZ_JAKGAS010000001.1"/>
</dbReference>
<evidence type="ECO:0000313" key="1">
    <source>
        <dbReference type="EMBL" id="MCF2946628.1"/>
    </source>
</evidence>
<evidence type="ECO:0008006" key="3">
    <source>
        <dbReference type="Google" id="ProtNLM"/>
    </source>
</evidence>
<dbReference type="Proteomes" id="UP001521137">
    <property type="component" value="Unassembled WGS sequence"/>
</dbReference>
<organism evidence="1 2">
    <name type="scientific">Paraglaciecola algarum</name>
    <dbReference type="NCBI Taxonomy" id="3050085"/>
    <lineage>
        <taxon>Bacteria</taxon>
        <taxon>Pseudomonadati</taxon>
        <taxon>Pseudomonadota</taxon>
        <taxon>Gammaproteobacteria</taxon>
        <taxon>Alteromonadales</taxon>
        <taxon>Alteromonadaceae</taxon>
        <taxon>Paraglaciecola</taxon>
    </lineage>
</organism>
<proteinExistence type="predicted"/>
<protein>
    <recommendedName>
        <fullName evidence="3">Letm1 RBD domain-containing protein</fullName>
    </recommendedName>
</protein>